<evidence type="ECO:0000259" key="2">
    <source>
        <dbReference type="Pfam" id="PF01551"/>
    </source>
</evidence>
<comment type="caution">
    <text evidence="3">The sequence shown here is derived from an EMBL/GenBank/DDBJ whole genome shotgun (WGS) entry which is preliminary data.</text>
</comment>
<gene>
    <name evidence="3" type="primary">mepM_10</name>
    <name evidence="3" type="ORF">SDC9_177412</name>
</gene>
<dbReference type="InterPro" id="IPR011055">
    <property type="entry name" value="Dup_hybrid_motif"/>
</dbReference>
<reference evidence="3" key="1">
    <citation type="submission" date="2019-08" db="EMBL/GenBank/DDBJ databases">
        <authorList>
            <person name="Kucharzyk K."/>
            <person name="Murdoch R.W."/>
            <person name="Higgins S."/>
            <person name="Loffler F."/>
        </authorList>
    </citation>
    <scope>NUCLEOTIDE SEQUENCE</scope>
</reference>
<feature type="domain" description="M23ase beta-sheet core" evidence="2">
    <location>
        <begin position="3"/>
        <end position="97"/>
    </location>
</feature>
<protein>
    <submittedName>
        <fullName evidence="3">Murein DD-endopeptidase MepM</fullName>
        <ecNumber evidence="3">3.4.24.-</ecNumber>
    </submittedName>
</protein>
<keyword evidence="1" id="KW-0732">Signal</keyword>
<accession>A0A645GT66</accession>
<dbReference type="SUPFAM" id="SSF51261">
    <property type="entry name" value="Duplicated hybrid motif"/>
    <property type="match status" value="1"/>
</dbReference>
<keyword evidence="3" id="KW-0378">Hydrolase</keyword>
<dbReference type="PANTHER" id="PTHR21666">
    <property type="entry name" value="PEPTIDASE-RELATED"/>
    <property type="match status" value="1"/>
</dbReference>
<dbReference type="EMBL" id="VSSQ01080891">
    <property type="protein sequence ID" value="MPN29955.1"/>
    <property type="molecule type" value="Genomic_DNA"/>
</dbReference>
<dbReference type="GO" id="GO:0004222">
    <property type="term" value="F:metalloendopeptidase activity"/>
    <property type="evidence" value="ECO:0007669"/>
    <property type="project" value="TreeGrafter"/>
</dbReference>
<dbReference type="AlphaFoldDB" id="A0A645GT66"/>
<dbReference type="InterPro" id="IPR050570">
    <property type="entry name" value="Cell_wall_metabolism_enzyme"/>
</dbReference>
<name>A0A645GT66_9ZZZZ</name>
<dbReference type="Gene3D" id="2.70.70.10">
    <property type="entry name" value="Glucose Permease (Domain IIA)"/>
    <property type="match status" value="1"/>
</dbReference>
<dbReference type="CDD" id="cd12797">
    <property type="entry name" value="M23_peptidase"/>
    <property type="match status" value="1"/>
</dbReference>
<dbReference type="PANTHER" id="PTHR21666:SF289">
    <property type="entry name" value="L-ALA--D-GLU ENDOPEPTIDASE"/>
    <property type="match status" value="1"/>
</dbReference>
<organism evidence="3">
    <name type="scientific">bioreactor metagenome</name>
    <dbReference type="NCBI Taxonomy" id="1076179"/>
    <lineage>
        <taxon>unclassified sequences</taxon>
        <taxon>metagenomes</taxon>
        <taxon>ecological metagenomes</taxon>
    </lineage>
</organism>
<dbReference type="InterPro" id="IPR016047">
    <property type="entry name" value="M23ase_b-sheet_dom"/>
</dbReference>
<evidence type="ECO:0000313" key="3">
    <source>
        <dbReference type="EMBL" id="MPN29955.1"/>
    </source>
</evidence>
<dbReference type="Pfam" id="PF01551">
    <property type="entry name" value="Peptidase_M23"/>
    <property type="match status" value="1"/>
</dbReference>
<proteinExistence type="predicted"/>
<dbReference type="EC" id="3.4.24.-" evidence="3"/>
<evidence type="ECO:0000256" key="1">
    <source>
        <dbReference type="ARBA" id="ARBA00022729"/>
    </source>
</evidence>
<sequence>MNHPYLDIATPSNSVVCAILDGTVIQANWTDETGFIIQIQHSNDLVSIYKHNSKLLKKPGEKVTAGTAIALSGNTGSLTTGSHLHFELWHKGVAIDPSKYIKF</sequence>